<dbReference type="PANTHER" id="PTHR46985:SF2">
    <property type="entry name" value="APOPTOSIS-ASSOCIATED SPECK-LIKE PROTEIN CONTAINING A CARD"/>
    <property type="match status" value="1"/>
</dbReference>
<keyword evidence="9" id="KW-1185">Reference proteome</keyword>
<evidence type="ECO:0000256" key="3">
    <source>
        <dbReference type="ARBA" id="ARBA00022588"/>
    </source>
</evidence>
<dbReference type="GO" id="GO:0045087">
    <property type="term" value="P:innate immune response"/>
    <property type="evidence" value="ECO:0007669"/>
    <property type="project" value="UniProtKB-KW"/>
</dbReference>
<gene>
    <name evidence="8" type="ORF">Q7C36_022865</name>
</gene>
<keyword evidence="4" id="KW-0391">Immunity</keyword>
<dbReference type="GO" id="GO:0005829">
    <property type="term" value="C:cytosol"/>
    <property type="evidence" value="ECO:0007669"/>
    <property type="project" value="UniProtKB-SubCell"/>
</dbReference>
<dbReference type="InterPro" id="IPR011029">
    <property type="entry name" value="DEATH-like_dom_sf"/>
</dbReference>
<dbReference type="GO" id="GO:0006954">
    <property type="term" value="P:inflammatory response"/>
    <property type="evidence" value="ECO:0007669"/>
    <property type="project" value="UniProtKB-KW"/>
</dbReference>
<sequence>MDGKGEVLYRIVSWDSGYLDGLGQLQPAGPLYSISCHEGSIRHLHLPHCEICTDEVKLSAAHVTGGNVELIQPLKVTNTHVIIDIQGLSLYGLLKYFPFFREYPVTAQVILFYKKVCGNSRKSKLHMHLLPGNVPVEEVHKRHRSMTYIETSSNCELTSGKKYRPCCKDTDHEYVLQPTIEKFECDYGPNYHPTFEMFCKTEVDEVTVGLLDENDQEVWEPRLVLLAGTDAATPTPTSDTTGADFMDRHMEHLIQRVSSVMEIADCLKSKMMISDEKYNKIHAASTSCEQMRLLYSSLNTGGRVVKAEAYKVLKEKQPYLVDELSLD</sequence>
<dbReference type="PROSITE" id="PS50209">
    <property type="entry name" value="CARD"/>
    <property type="match status" value="1"/>
</dbReference>
<comment type="subcellular location">
    <subcellularLocation>
        <location evidence="1">Cytoplasm</location>
        <location evidence="1">Cytosol</location>
    </subcellularLocation>
</comment>
<organism evidence="8 9">
    <name type="scientific">Tachysurus vachellii</name>
    <name type="common">Darkbarbel catfish</name>
    <name type="synonym">Pelteobagrus vachellii</name>
    <dbReference type="NCBI Taxonomy" id="175792"/>
    <lineage>
        <taxon>Eukaryota</taxon>
        <taxon>Metazoa</taxon>
        <taxon>Chordata</taxon>
        <taxon>Craniata</taxon>
        <taxon>Vertebrata</taxon>
        <taxon>Euteleostomi</taxon>
        <taxon>Actinopterygii</taxon>
        <taxon>Neopterygii</taxon>
        <taxon>Teleostei</taxon>
        <taxon>Ostariophysi</taxon>
        <taxon>Siluriformes</taxon>
        <taxon>Bagridae</taxon>
        <taxon>Tachysurus</taxon>
    </lineage>
</organism>
<evidence type="ECO:0000256" key="5">
    <source>
        <dbReference type="ARBA" id="ARBA00023198"/>
    </source>
</evidence>
<dbReference type="CDD" id="cd08330">
    <property type="entry name" value="CARD_ASC_NALP1"/>
    <property type="match status" value="1"/>
</dbReference>
<dbReference type="InterPro" id="IPR025307">
    <property type="entry name" value="FIIND_dom"/>
</dbReference>
<dbReference type="GO" id="GO:0042981">
    <property type="term" value="P:regulation of apoptotic process"/>
    <property type="evidence" value="ECO:0007669"/>
    <property type="project" value="InterPro"/>
</dbReference>
<dbReference type="Pfam" id="PF23679">
    <property type="entry name" value="UPA-FIIND"/>
    <property type="match status" value="1"/>
</dbReference>
<evidence type="ECO:0000313" key="8">
    <source>
        <dbReference type="EMBL" id="KAK2816594.1"/>
    </source>
</evidence>
<evidence type="ECO:0000256" key="1">
    <source>
        <dbReference type="ARBA" id="ARBA00004514"/>
    </source>
</evidence>
<accession>A0AA88J160</accession>
<dbReference type="EMBL" id="JAVHJS010000025">
    <property type="protein sequence ID" value="KAK2816594.1"/>
    <property type="molecule type" value="Genomic_DNA"/>
</dbReference>
<evidence type="ECO:0000259" key="6">
    <source>
        <dbReference type="PROSITE" id="PS50209"/>
    </source>
</evidence>
<dbReference type="InterPro" id="IPR051249">
    <property type="entry name" value="NLRP_Inflammasome"/>
</dbReference>
<evidence type="ECO:0000256" key="4">
    <source>
        <dbReference type="ARBA" id="ARBA00022859"/>
    </source>
</evidence>
<dbReference type="InterPro" id="IPR033516">
    <property type="entry name" value="CARD8/ASC/NALP1_CARD"/>
</dbReference>
<dbReference type="SUPFAM" id="SSF47986">
    <property type="entry name" value="DEATH domain"/>
    <property type="match status" value="1"/>
</dbReference>
<keyword evidence="3" id="KW-0399">Innate immunity</keyword>
<name>A0AA88J160_TACVA</name>
<feature type="domain" description="CARD" evidence="6">
    <location>
        <begin position="238"/>
        <end position="327"/>
    </location>
</feature>
<evidence type="ECO:0000259" key="7">
    <source>
        <dbReference type="PROSITE" id="PS51830"/>
    </source>
</evidence>
<keyword evidence="5" id="KW-0395">Inflammatory response</keyword>
<evidence type="ECO:0000313" key="9">
    <source>
        <dbReference type="Proteomes" id="UP001187315"/>
    </source>
</evidence>
<dbReference type="PANTHER" id="PTHR46985">
    <property type="entry name" value="NACHT, LRR AND PYD DOMAINS-CONTAINING PROTEIN 1"/>
    <property type="match status" value="1"/>
</dbReference>
<evidence type="ECO:0008006" key="10">
    <source>
        <dbReference type="Google" id="ProtNLM"/>
    </source>
</evidence>
<dbReference type="Proteomes" id="UP001187315">
    <property type="component" value="Unassembled WGS sequence"/>
</dbReference>
<proteinExistence type="predicted"/>
<dbReference type="Pfam" id="PF00619">
    <property type="entry name" value="CARD"/>
    <property type="match status" value="1"/>
</dbReference>
<keyword evidence="2" id="KW-0963">Cytoplasm</keyword>
<reference evidence="8" key="1">
    <citation type="submission" date="2023-08" db="EMBL/GenBank/DDBJ databases">
        <title>Pelteobagrus vachellii genome.</title>
        <authorList>
            <person name="Liu H."/>
        </authorList>
    </citation>
    <scope>NUCLEOTIDE SEQUENCE</scope>
    <source>
        <strain evidence="8">PRFRI_2022a</strain>
        <tissue evidence="8">Muscle</tissue>
    </source>
</reference>
<protein>
    <recommendedName>
        <fullName evidence="10">FIIND domain-containing protein</fullName>
    </recommendedName>
</protein>
<dbReference type="Pfam" id="PF13553">
    <property type="entry name" value="FIIND"/>
    <property type="match status" value="1"/>
</dbReference>
<dbReference type="Gene3D" id="1.10.533.10">
    <property type="entry name" value="Death Domain, Fas"/>
    <property type="match status" value="1"/>
</dbReference>
<evidence type="ECO:0000256" key="2">
    <source>
        <dbReference type="ARBA" id="ARBA00022490"/>
    </source>
</evidence>
<feature type="domain" description="FIIND" evidence="7">
    <location>
        <begin position="1"/>
        <end position="238"/>
    </location>
</feature>
<dbReference type="AlphaFoldDB" id="A0AA88J160"/>
<dbReference type="PROSITE" id="PS51830">
    <property type="entry name" value="FIIND"/>
    <property type="match status" value="1"/>
</dbReference>
<dbReference type="FunFam" id="1.10.533.10:FF:000013">
    <property type="entry name" value="Apoptosis-associated speck-like protein containing a CARD"/>
    <property type="match status" value="1"/>
</dbReference>
<dbReference type="InterPro" id="IPR001315">
    <property type="entry name" value="CARD"/>
</dbReference>
<comment type="caution">
    <text evidence="8">The sequence shown here is derived from an EMBL/GenBank/DDBJ whole genome shotgun (WGS) entry which is preliminary data.</text>
</comment>